<feature type="region of interest" description="Disordered" evidence="5">
    <location>
        <begin position="76"/>
        <end position="105"/>
    </location>
</feature>
<feature type="coiled-coil region" evidence="4">
    <location>
        <begin position="130"/>
        <end position="281"/>
    </location>
</feature>
<evidence type="ECO:0000313" key="7">
    <source>
        <dbReference type="EMBL" id="CAD8157089.1"/>
    </source>
</evidence>
<keyword evidence="2" id="KW-0808">Transferase</keyword>
<keyword evidence="1" id="KW-0723">Serine/threonine-protein kinase</keyword>
<dbReference type="PROSITE" id="PS51158">
    <property type="entry name" value="ALPHA_KINASE"/>
    <property type="match status" value="1"/>
</dbReference>
<evidence type="ECO:0000256" key="4">
    <source>
        <dbReference type="SAM" id="Coils"/>
    </source>
</evidence>
<dbReference type="CDD" id="cd04515">
    <property type="entry name" value="Alpha_kinase"/>
    <property type="match status" value="1"/>
</dbReference>
<dbReference type="InterPro" id="IPR004166">
    <property type="entry name" value="a-kinase_dom"/>
</dbReference>
<dbReference type="EMBL" id="CAJJDP010000033">
    <property type="protein sequence ID" value="CAD8157089.1"/>
    <property type="molecule type" value="Genomic_DNA"/>
</dbReference>
<dbReference type="OMA" id="FALGMMK"/>
<keyword evidence="4" id="KW-0175">Coiled coil</keyword>
<evidence type="ECO:0000256" key="2">
    <source>
        <dbReference type="ARBA" id="ARBA00022679"/>
    </source>
</evidence>
<dbReference type="PANTHER" id="PTHR47763:SF1">
    <property type="entry name" value="DUF659 DOMAIN-CONTAINING PROTEIN"/>
    <property type="match status" value="1"/>
</dbReference>
<dbReference type="OrthoDB" id="430683at2759"/>
<proteinExistence type="predicted"/>
<evidence type="ECO:0000259" key="6">
    <source>
        <dbReference type="PROSITE" id="PS51158"/>
    </source>
</evidence>
<evidence type="ECO:0000256" key="1">
    <source>
        <dbReference type="ARBA" id="ARBA00022527"/>
    </source>
</evidence>
<dbReference type="Proteomes" id="UP000683925">
    <property type="component" value="Unassembled WGS sequence"/>
</dbReference>
<dbReference type="GO" id="GO:0005524">
    <property type="term" value="F:ATP binding"/>
    <property type="evidence" value="ECO:0007669"/>
    <property type="project" value="InterPro"/>
</dbReference>
<name>A0A8S1U136_PAROT</name>
<keyword evidence="8" id="KW-1185">Reference proteome</keyword>
<accession>A0A8S1U136</accession>
<reference evidence="7" key="1">
    <citation type="submission" date="2021-01" db="EMBL/GenBank/DDBJ databases">
        <authorList>
            <consortium name="Genoscope - CEA"/>
            <person name="William W."/>
        </authorList>
    </citation>
    <scope>NUCLEOTIDE SEQUENCE</scope>
</reference>
<evidence type="ECO:0000313" key="8">
    <source>
        <dbReference type="Proteomes" id="UP000683925"/>
    </source>
</evidence>
<feature type="domain" description="Alpha-type protein kinase" evidence="6">
    <location>
        <begin position="787"/>
        <end position="1008"/>
    </location>
</feature>
<organism evidence="7 8">
    <name type="scientific">Paramecium octaurelia</name>
    <dbReference type="NCBI Taxonomy" id="43137"/>
    <lineage>
        <taxon>Eukaryota</taxon>
        <taxon>Sar</taxon>
        <taxon>Alveolata</taxon>
        <taxon>Ciliophora</taxon>
        <taxon>Intramacronucleata</taxon>
        <taxon>Oligohymenophorea</taxon>
        <taxon>Peniculida</taxon>
        <taxon>Parameciidae</taxon>
        <taxon>Paramecium</taxon>
    </lineage>
</organism>
<gene>
    <name evidence="7" type="ORF">POCTA_138.1.T0330128</name>
</gene>
<dbReference type="GO" id="GO:0004674">
    <property type="term" value="F:protein serine/threonine kinase activity"/>
    <property type="evidence" value="ECO:0007669"/>
    <property type="project" value="UniProtKB-KW"/>
</dbReference>
<keyword evidence="3" id="KW-0418">Kinase</keyword>
<dbReference type="InterPro" id="IPR052969">
    <property type="entry name" value="Thr-specific_kinase-like"/>
</dbReference>
<sequence>MNQQIPEILDTQSIQNNQQFVPSNSSVQNNQQAPSNFVGQNIQQFPQMSQPPVQFPNNQFAQIPQFPSQLNQFQFQPNFSIPPGAQPMMPRINTPGIGPGMGPPNVNPAMFQFRQNNGQIPPPIFQQNQVNSNDDEVQKLKEDVKKKNDEIQSLKNQLTTLNEANQNLQQEFQESKKELKGTLQKSKISFNDEIDKSKQQLYNYQLKCEELEEKERKHIQANKKLQAEVNILTDEIQCYIEKLNSLGQESQIKDFRMDNTMKDLKDENDQLKSKVVAQDREIQQKAQLIETLQTINQEYIEKESYIHNISSKTDEANLLQLNKELENNIRIIEYNYKELETNYKMLQIDNKVLQDKATYYEECIEELRGKLEQNQNNNQNVENNEIQSFIKEFQQRQQDVKNKQQDDMKRAKEILLQKKQQDQQEQELRNIEGKKRMQEQIQKAGKIQCCFVTDLFKSNEKTAKAIINAAKSCQKLIKTNTNRHSFWGAVCYGYSKNGFQMKTQEFSKSSEDISNFLSSQKLNQDNKDQPEDLKSALQAMLKLDWTEQYKLAVLIPNSPCHGKKYHNPKKYSSWFGLISVNYDTKPNDDMENIIQDLIRRQIELLVIRFNDETTVMCNQLEKIYQGYNAGTLFNTLSVKGLGSNNSDQQLTQMIQKMVGHIIGTNNLKTKTKINYQIRNHNFEEGLIDRRNLKEEVIIINKDLQQEIQKQGEKQKGNLPEVSVQDAIDDKNKFEDELQKNQDCQDGALQALCKQKDIGNFQAKVQCVDFNCKVYSVELKQASFESKKENIEKIRYEENDFDLKEQAQWQCIRTKNPFALGMMKKVYLMKKKNNTNEIYVVKIPIQKGTYNTLSDAVNDCRSHLIAKNLMKIFIEKLTNVKEKTPQVQYTQFLILEENQNKYWIAERYFEGDFKKYNNNDGYISDENSELNAISQGFSFFTYQVSQFSYIINDIQGINNYLTDPAINTVKGNFDETDVGEDGISNYLTIFQAKKALCEQLLKSIGIEID</sequence>
<evidence type="ECO:0000256" key="5">
    <source>
        <dbReference type="SAM" id="MobiDB-lite"/>
    </source>
</evidence>
<dbReference type="PANTHER" id="PTHR47763">
    <property type="entry name" value="ALPHA-PROTEIN KINASE VWKA"/>
    <property type="match status" value="1"/>
</dbReference>
<dbReference type="AlphaFoldDB" id="A0A8S1U136"/>
<dbReference type="GO" id="GO:0005737">
    <property type="term" value="C:cytoplasm"/>
    <property type="evidence" value="ECO:0007669"/>
    <property type="project" value="TreeGrafter"/>
</dbReference>
<evidence type="ECO:0000256" key="3">
    <source>
        <dbReference type="ARBA" id="ARBA00022777"/>
    </source>
</evidence>
<dbReference type="SMART" id="SM00811">
    <property type="entry name" value="Alpha_kinase"/>
    <property type="match status" value="1"/>
</dbReference>
<protein>
    <recommendedName>
        <fullName evidence="6">Alpha-type protein kinase domain-containing protein</fullName>
    </recommendedName>
</protein>
<feature type="coiled-coil region" evidence="4">
    <location>
        <begin position="322"/>
        <end position="441"/>
    </location>
</feature>
<comment type="caution">
    <text evidence="7">The sequence shown here is derived from an EMBL/GenBank/DDBJ whole genome shotgun (WGS) entry which is preliminary data.</text>
</comment>
<dbReference type="Pfam" id="PF02816">
    <property type="entry name" value="Alpha_kinase"/>
    <property type="match status" value="1"/>
</dbReference>